<gene>
    <name evidence="10" type="primary">LOC113207570</name>
</gene>
<proteinExistence type="inferred from homology"/>
<feature type="compositionally biased region" description="Basic and acidic residues" evidence="7">
    <location>
        <begin position="192"/>
        <end position="207"/>
    </location>
</feature>
<dbReference type="Gene3D" id="3.30.160.60">
    <property type="entry name" value="Classic Zinc Finger"/>
    <property type="match status" value="2"/>
</dbReference>
<dbReference type="OrthoDB" id="10255185at2759"/>
<dbReference type="PROSITE" id="PS52027">
    <property type="entry name" value="ZF_C2HC_C3H"/>
    <property type="match status" value="2"/>
</dbReference>
<keyword evidence="5" id="KW-0175">Coiled coil</keyword>
<dbReference type="PANTHER" id="PTHR14649">
    <property type="entry name" value="ZINC FINGER C2HC DOMAIN-CONTAINING PROTEIN 1C"/>
    <property type="match status" value="1"/>
</dbReference>
<evidence type="ECO:0000259" key="8">
    <source>
        <dbReference type="PROSITE" id="PS52027"/>
    </source>
</evidence>
<evidence type="ECO:0000313" key="10">
    <source>
        <dbReference type="RefSeq" id="XP_052120318.1"/>
    </source>
</evidence>
<protein>
    <submittedName>
        <fullName evidence="10">Caskin-1-like isoform X1</fullName>
    </submittedName>
</protein>
<reference evidence="10" key="1">
    <citation type="submission" date="2025-08" db="UniProtKB">
        <authorList>
            <consortium name="RefSeq"/>
        </authorList>
    </citation>
    <scope>IDENTIFICATION</scope>
    <source>
        <tissue evidence="10">Whole organism</tissue>
    </source>
</reference>
<feature type="compositionally biased region" description="Low complexity" evidence="7">
    <location>
        <begin position="241"/>
        <end position="252"/>
    </location>
</feature>
<dbReference type="AlphaFoldDB" id="A0A9C6WXQ6"/>
<evidence type="ECO:0000256" key="5">
    <source>
        <dbReference type="ARBA" id="ARBA00023054"/>
    </source>
</evidence>
<feature type="compositionally biased region" description="Low complexity" evidence="7">
    <location>
        <begin position="266"/>
        <end position="283"/>
    </location>
</feature>
<feature type="region of interest" description="Disordered" evidence="7">
    <location>
        <begin position="182"/>
        <end position="209"/>
    </location>
</feature>
<evidence type="ECO:0000256" key="3">
    <source>
        <dbReference type="ARBA" id="ARBA00022771"/>
    </source>
</evidence>
<feature type="compositionally biased region" description="Low complexity" evidence="7">
    <location>
        <begin position="310"/>
        <end position="323"/>
    </location>
</feature>
<feature type="compositionally biased region" description="Low complexity" evidence="7">
    <location>
        <begin position="378"/>
        <end position="396"/>
    </location>
</feature>
<dbReference type="KEGG" id="foc:113207570"/>
<dbReference type="Pfam" id="PF13913">
    <property type="entry name" value="zf-C2HC_2"/>
    <property type="match status" value="2"/>
</dbReference>
<keyword evidence="2" id="KW-0479">Metal-binding</keyword>
<sequence length="560" mass="60262">MWGSGAAVSWAERSWGAVPVHHRRDDDDLARYQQRQLADKEQRLLQLYAEQRAQQERAFQRVGASQAVLQHGLHREPSALNGSAGSSSSNASQSSQSSLPHGKVRQLFEGRRHGHGASHGAGRDRGLPLAPIERRARAPVLATRSNSNVNLSQTYHFGQQQPRQPRGHSLDRDLRVHRQGDWAARGRHHQQRHLDYASDSSESDRESPPLYARTYGAYAPDQRFHEDLRGINRLPNVGGQLLSQQQQQQTQQAAMAPPGRLSAPGAGTTPASRRPPAAAANENAPPPGRPGATGASRLPGPARKTMGTGAAAPAPARVAPLRPSSGQRSAPTAAAAAAVKPAGPAQPARAPAAAARTNGVPRPAPASTKVPASPQRMASTTKAAATPPRAAAAAARPEPRQDDGLVGCPICSRRFLPDRVAKHQEICSRSTHKKRKVFDPVAARVKGTEAEKYVRRAKNAPEPKALKNNSWRRKHEDFIQTIRAAKQVQTHIANGGKLSDLPPPPPSDYSDYVQCPHCARKFNQTAADRHIPKCSTMLHNKPKPGGASKPAVGRAGANRR</sequence>
<dbReference type="InterPro" id="IPR049899">
    <property type="entry name" value="Znf_C2HC_C3H"/>
</dbReference>
<comment type="similarity">
    <text evidence="1">Belongs to the ZC2HC1 family.</text>
</comment>
<keyword evidence="3 6" id="KW-0863">Zinc-finger</keyword>
<organism evidence="9 10">
    <name type="scientific">Frankliniella occidentalis</name>
    <name type="common">Western flower thrips</name>
    <name type="synonym">Euthrips occidentalis</name>
    <dbReference type="NCBI Taxonomy" id="133901"/>
    <lineage>
        <taxon>Eukaryota</taxon>
        <taxon>Metazoa</taxon>
        <taxon>Ecdysozoa</taxon>
        <taxon>Arthropoda</taxon>
        <taxon>Hexapoda</taxon>
        <taxon>Insecta</taxon>
        <taxon>Pterygota</taxon>
        <taxon>Neoptera</taxon>
        <taxon>Paraneoptera</taxon>
        <taxon>Thysanoptera</taxon>
        <taxon>Terebrantia</taxon>
        <taxon>Thripoidea</taxon>
        <taxon>Thripidae</taxon>
        <taxon>Frankliniella</taxon>
    </lineage>
</organism>
<dbReference type="GO" id="GO:0008270">
    <property type="term" value="F:zinc ion binding"/>
    <property type="evidence" value="ECO:0007669"/>
    <property type="project" value="UniProtKB-KW"/>
</dbReference>
<dbReference type="RefSeq" id="XP_052120318.1">
    <property type="nucleotide sequence ID" value="XM_052264358.1"/>
</dbReference>
<dbReference type="PANTHER" id="PTHR14649:SF1">
    <property type="entry name" value="ZINC FINGER C2HC DOMAIN-CONTAINING PROTEIN 1C"/>
    <property type="match status" value="1"/>
</dbReference>
<evidence type="ECO:0000313" key="9">
    <source>
        <dbReference type="Proteomes" id="UP000504606"/>
    </source>
</evidence>
<evidence type="ECO:0000256" key="1">
    <source>
        <dbReference type="ARBA" id="ARBA00010843"/>
    </source>
</evidence>
<evidence type="ECO:0000256" key="4">
    <source>
        <dbReference type="ARBA" id="ARBA00022833"/>
    </source>
</evidence>
<feature type="region of interest" description="Disordered" evidence="7">
    <location>
        <begin position="241"/>
        <end position="401"/>
    </location>
</feature>
<feature type="domain" description="C2HC/C3H-type" evidence="8">
    <location>
        <begin position="511"/>
        <end position="540"/>
    </location>
</feature>
<dbReference type="GeneID" id="113207570"/>
<evidence type="ECO:0000256" key="6">
    <source>
        <dbReference type="PROSITE-ProRule" id="PRU01371"/>
    </source>
</evidence>
<keyword evidence="4" id="KW-0862">Zinc</keyword>
<keyword evidence="9" id="KW-1185">Reference proteome</keyword>
<feature type="compositionally biased region" description="Low complexity" evidence="7">
    <location>
        <begin position="330"/>
        <end position="355"/>
    </location>
</feature>
<name>A0A9C6WXQ6_FRAOC</name>
<feature type="region of interest" description="Disordered" evidence="7">
    <location>
        <begin position="535"/>
        <end position="560"/>
    </location>
</feature>
<feature type="region of interest" description="Disordered" evidence="7">
    <location>
        <begin position="77"/>
        <end position="101"/>
    </location>
</feature>
<evidence type="ECO:0000256" key="7">
    <source>
        <dbReference type="SAM" id="MobiDB-lite"/>
    </source>
</evidence>
<evidence type="ECO:0000256" key="2">
    <source>
        <dbReference type="ARBA" id="ARBA00022723"/>
    </source>
</evidence>
<feature type="domain" description="C2HC/C3H-type" evidence="8">
    <location>
        <begin position="404"/>
        <end position="433"/>
    </location>
</feature>
<dbReference type="Proteomes" id="UP000504606">
    <property type="component" value="Unplaced"/>
</dbReference>
<dbReference type="InterPro" id="IPR026104">
    <property type="entry name" value="ZNF_C2HC_dom_1C"/>
</dbReference>
<feature type="compositionally biased region" description="Low complexity" evidence="7">
    <location>
        <begin position="78"/>
        <end position="99"/>
    </location>
</feature>
<accession>A0A9C6WXQ6</accession>